<dbReference type="InterPro" id="IPR001387">
    <property type="entry name" value="Cro/C1-type_HTH"/>
</dbReference>
<evidence type="ECO:0000313" key="2">
    <source>
        <dbReference type="EMBL" id="SDU42983.1"/>
    </source>
</evidence>
<evidence type="ECO:0000313" key="3">
    <source>
        <dbReference type="Proteomes" id="UP000183772"/>
    </source>
</evidence>
<dbReference type="GeneID" id="76215861"/>
<dbReference type="CDD" id="cd00093">
    <property type="entry name" value="HTH_XRE"/>
    <property type="match status" value="1"/>
</dbReference>
<keyword evidence="3" id="KW-1185">Reference proteome</keyword>
<dbReference type="Proteomes" id="UP000183772">
    <property type="component" value="Chromosome I"/>
</dbReference>
<name>A0AAX2DA86_9PSED</name>
<dbReference type="RefSeq" id="WP_144402658.1">
    <property type="nucleotide sequence ID" value="NZ_CP046874.1"/>
</dbReference>
<reference evidence="2 3" key="1">
    <citation type="submission" date="2016-10" db="EMBL/GenBank/DDBJ databases">
        <authorList>
            <person name="Varghese N."/>
            <person name="Submissions S."/>
        </authorList>
    </citation>
    <scope>NUCLEOTIDE SEQUENCE [LARGE SCALE GENOMIC DNA]</scope>
    <source>
        <strain evidence="2 3">DSM 16733</strain>
    </source>
</reference>
<dbReference type="SUPFAM" id="SSF47413">
    <property type="entry name" value="lambda repressor-like DNA-binding domains"/>
    <property type="match status" value="1"/>
</dbReference>
<proteinExistence type="predicted"/>
<dbReference type="SMART" id="SM00530">
    <property type="entry name" value="HTH_XRE"/>
    <property type="match status" value="1"/>
</dbReference>
<dbReference type="EMBL" id="LT629790">
    <property type="protein sequence ID" value="SDU42983.1"/>
    <property type="molecule type" value="Genomic_DNA"/>
</dbReference>
<dbReference type="AlphaFoldDB" id="A0AAX2DA86"/>
<organism evidence="2 3">
    <name type="scientific">Pseudomonas mediterranea</name>
    <dbReference type="NCBI Taxonomy" id="183795"/>
    <lineage>
        <taxon>Bacteria</taxon>
        <taxon>Pseudomonadati</taxon>
        <taxon>Pseudomonadota</taxon>
        <taxon>Gammaproteobacteria</taxon>
        <taxon>Pseudomonadales</taxon>
        <taxon>Pseudomonadaceae</taxon>
        <taxon>Pseudomonas</taxon>
    </lineage>
</organism>
<evidence type="ECO:0000259" key="1">
    <source>
        <dbReference type="PROSITE" id="PS50943"/>
    </source>
</evidence>
<dbReference type="GO" id="GO:0003677">
    <property type="term" value="F:DNA binding"/>
    <property type="evidence" value="ECO:0007669"/>
    <property type="project" value="InterPro"/>
</dbReference>
<dbReference type="PROSITE" id="PS50943">
    <property type="entry name" value="HTH_CROC1"/>
    <property type="match status" value="1"/>
</dbReference>
<dbReference type="Gene3D" id="1.10.260.40">
    <property type="entry name" value="lambda repressor-like DNA-binding domains"/>
    <property type="match status" value="1"/>
</dbReference>
<dbReference type="Pfam" id="PF13443">
    <property type="entry name" value="HTH_26"/>
    <property type="match status" value="1"/>
</dbReference>
<dbReference type="InterPro" id="IPR010982">
    <property type="entry name" value="Lambda_DNA-bd_dom_sf"/>
</dbReference>
<feature type="domain" description="HTH cro/C1-type" evidence="1">
    <location>
        <begin position="23"/>
        <end position="75"/>
    </location>
</feature>
<protein>
    <recommendedName>
        <fullName evidence="1">HTH cro/C1-type domain-containing protein</fullName>
    </recommendedName>
</protein>
<accession>A0AAX2DA86</accession>
<gene>
    <name evidence="2" type="ORF">SAMN05216476_2068</name>
</gene>
<sequence>MVNVWSKQRDLQPSARLACGQRLRNLLEEYDITPSAFAEVLRISPQSLTNWRRRGVPRLRMAQLARLLSVSEVWLATGRGERTRDVHREVEQDQTG</sequence>